<keyword evidence="8 9" id="KW-0051">Antiviral defense</keyword>
<keyword evidence="5 9" id="KW-0255">Endonuclease</keyword>
<evidence type="ECO:0000256" key="1">
    <source>
        <dbReference type="ARBA" id="ARBA00001946"/>
    </source>
</evidence>
<evidence type="ECO:0000256" key="2">
    <source>
        <dbReference type="ARBA" id="ARBA00009959"/>
    </source>
</evidence>
<dbReference type="AlphaFoldDB" id="A0A191ZFK9"/>
<gene>
    <name evidence="9" type="primary">cas2</name>
    <name evidence="10" type="ORF">A9404_04095</name>
</gene>
<dbReference type="GO" id="GO:0004521">
    <property type="term" value="F:RNA endonuclease activity"/>
    <property type="evidence" value="ECO:0007669"/>
    <property type="project" value="InterPro"/>
</dbReference>
<keyword evidence="3 9" id="KW-0540">Nuclease</keyword>
<evidence type="ECO:0000256" key="8">
    <source>
        <dbReference type="ARBA" id="ARBA00023118"/>
    </source>
</evidence>
<name>A0A191ZFK9_9GAMM</name>
<evidence type="ECO:0000313" key="11">
    <source>
        <dbReference type="Proteomes" id="UP000078596"/>
    </source>
</evidence>
<comment type="subunit">
    <text evidence="9">Homodimer, forms a heterotetramer with a Cas1 homodimer.</text>
</comment>
<comment type="similarity">
    <text evidence="2 9">Belongs to the CRISPR-associated endoribonuclease Cas2 protein family.</text>
</comment>
<dbReference type="GO" id="GO:0016787">
    <property type="term" value="F:hydrolase activity"/>
    <property type="evidence" value="ECO:0007669"/>
    <property type="project" value="UniProtKB-KW"/>
</dbReference>
<keyword evidence="6 9" id="KW-0378">Hydrolase</keyword>
<dbReference type="Gene3D" id="3.30.70.240">
    <property type="match status" value="1"/>
</dbReference>
<dbReference type="RefSeq" id="WP_066098924.1">
    <property type="nucleotide sequence ID" value="NZ_CP016027.1"/>
</dbReference>
<sequence>MKRRPALICYDIRDAAIRRRALRLLLGWRVDGQKSVHECRLTHREAQQLFSELCALIDPRTDHVLMTWIRPKARPDCVGSAQATLLSDEVIEIA</sequence>
<evidence type="ECO:0000256" key="3">
    <source>
        <dbReference type="ARBA" id="ARBA00022722"/>
    </source>
</evidence>
<organism evidence="10 11">
    <name type="scientific">Halothiobacillus diazotrophicus</name>
    <dbReference type="NCBI Taxonomy" id="1860122"/>
    <lineage>
        <taxon>Bacteria</taxon>
        <taxon>Pseudomonadati</taxon>
        <taxon>Pseudomonadota</taxon>
        <taxon>Gammaproteobacteria</taxon>
        <taxon>Chromatiales</taxon>
        <taxon>Halothiobacillaceae</taxon>
        <taxon>Halothiobacillus</taxon>
    </lineage>
</organism>
<dbReference type="STRING" id="1860122.A9404_04095"/>
<feature type="binding site" evidence="9">
    <location>
        <position position="11"/>
    </location>
    <ligand>
        <name>Mg(2+)</name>
        <dbReference type="ChEBI" id="CHEBI:18420"/>
        <note>catalytic</note>
    </ligand>
</feature>
<evidence type="ECO:0000313" key="10">
    <source>
        <dbReference type="EMBL" id="ANJ66669.1"/>
    </source>
</evidence>
<evidence type="ECO:0000256" key="9">
    <source>
        <dbReference type="HAMAP-Rule" id="MF_01471"/>
    </source>
</evidence>
<dbReference type="GO" id="GO:0051607">
    <property type="term" value="P:defense response to virus"/>
    <property type="evidence" value="ECO:0007669"/>
    <property type="project" value="UniProtKB-UniRule"/>
</dbReference>
<dbReference type="EC" id="3.1.-.-" evidence="9"/>
<accession>A0A191ZFK9</accession>
<dbReference type="OrthoDB" id="5769689at2"/>
<dbReference type="SUPFAM" id="SSF143430">
    <property type="entry name" value="TTP0101/SSO1404-like"/>
    <property type="match status" value="1"/>
</dbReference>
<dbReference type="InterPro" id="IPR021127">
    <property type="entry name" value="CRISPR_associated_Cas2"/>
</dbReference>
<proteinExistence type="inferred from homology"/>
<evidence type="ECO:0000256" key="4">
    <source>
        <dbReference type="ARBA" id="ARBA00022723"/>
    </source>
</evidence>
<comment type="function">
    <text evidence="9">CRISPR (clustered regularly interspaced short palindromic repeat), is an adaptive immune system that provides protection against mobile genetic elements (viruses, transposable elements and conjugative plasmids). CRISPR clusters contain sequences complementary to antecedent mobile elements and target invading nucleic acids. CRISPR clusters are transcribed and processed into CRISPR RNA (crRNA). Functions as a ssRNA-specific endoribonuclease. Involved in the integration of spacer DNA into the CRISPR cassette.</text>
</comment>
<reference evidence="10 11" key="1">
    <citation type="submission" date="2016-06" db="EMBL/GenBank/DDBJ databases">
        <title>Insight into the functional genes involving in sulfur oxidation in Pearl River water.</title>
        <authorList>
            <person name="Luo J."/>
            <person name="Tan X."/>
            <person name="Lin W."/>
        </authorList>
    </citation>
    <scope>NUCLEOTIDE SEQUENCE [LARGE SCALE GENOMIC DNA]</scope>
    <source>
        <strain evidence="10 11">LS2</strain>
    </source>
</reference>
<dbReference type="KEGG" id="haz:A9404_04095"/>
<keyword evidence="7 9" id="KW-0460">Magnesium</keyword>
<dbReference type="EMBL" id="CP016027">
    <property type="protein sequence ID" value="ANJ66669.1"/>
    <property type="molecule type" value="Genomic_DNA"/>
</dbReference>
<dbReference type="Pfam" id="PF09827">
    <property type="entry name" value="CRISPR_Cas2"/>
    <property type="match status" value="1"/>
</dbReference>
<evidence type="ECO:0000256" key="7">
    <source>
        <dbReference type="ARBA" id="ARBA00022842"/>
    </source>
</evidence>
<keyword evidence="4 9" id="KW-0479">Metal-binding</keyword>
<dbReference type="PANTHER" id="PTHR34405:SF3">
    <property type="entry name" value="CRISPR-ASSOCIATED ENDORIBONUCLEASE CAS2 3"/>
    <property type="match status" value="1"/>
</dbReference>
<dbReference type="PANTHER" id="PTHR34405">
    <property type="entry name" value="CRISPR-ASSOCIATED ENDORIBONUCLEASE CAS2"/>
    <property type="match status" value="1"/>
</dbReference>
<keyword evidence="11" id="KW-1185">Reference proteome</keyword>
<evidence type="ECO:0000256" key="6">
    <source>
        <dbReference type="ARBA" id="ARBA00022801"/>
    </source>
</evidence>
<dbReference type="HAMAP" id="MF_01471">
    <property type="entry name" value="Cas2"/>
    <property type="match status" value="1"/>
</dbReference>
<dbReference type="InterPro" id="IPR019199">
    <property type="entry name" value="Virulence_VapD/CRISPR_Cas2"/>
</dbReference>
<protein>
    <recommendedName>
        <fullName evidence="9">CRISPR-associated endoribonuclease Cas2</fullName>
        <ecNumber evidence="9">3.1.-.-</ecNumber>
    </recommendedName>
</protein>
<evidence type="ECO:0000256" key="5">
    <source>
        <dbReference type="ARBA" id="ARBA00022759"/>
    </source>
</evidence>
<dbReference type="Proteomes" id="UP000078596">
    <property type="component" value="Chromosome"/>
</dbReference>
<comment type="cofactor">
    <cofactor evidence="1 9">
        <name>Mg(2+)</name>
        <dbReference type="ChEBI" id="CHEBI:18420"/>
    </cofactor>
</comment>
<dbReference type="CDD" id="cd09725">
    <property type="entry name" value="Cas2_I_II_III"/>
    <property type="match status" value="1"/>
</dbReference>
<dbReference type="GO" id="GO:0046872">
    <property type="term" value="F:metal ion binding"/>
    <property type="evidence" value="ECO:0007669"/>
    <property type="project" value="UniProtKB-UniRule"/>
</dbReference>
<dbReference type="GO" id="GO:0043571">
    <property type="term" value="P:maintenance of CRISPR repeat elements"/>
    <property type="evidence" value="ECO:0007669"/>
    <property type="project" value="UniProtKB-UniRule"/>
</dbReference>